<gene>
    <name evidence="1" type="ORF">C7400_107223</name>
    <name evidence="2" type="ORF">SAMN05216550_10792</name>
</gene>
<dbReference type="EMBL" id="QJJV01000007">
    <property type="protein sequence ID" value="PXX17014.1"/>
    <property type="molecule type" value="Genomic_DNA"/>
</dbReference>
<name>A0AAQ1GFS2_9BURK</name>
<proteinExistence type="predicted"/>
<reference evidence="1 4" key="2">
    <citation type="submission" date="2018-05" db="EMBL/GenBank/DDBJ databases">
        <title>Genomic Encyclopedia of Type Strains, Phase IV (KMG-V): Genome sequencing to study the core and pangenomes of soil and plant-associated prokaryotes.</title>
        <authorList>
            <person name="Whitman W."/>
        </authorList>
    </citation>
    <scope>NUCLEOTIDE SEQUENCE [LARGE SCALE GENOMIC DNA]</scope>
    <source>
        <strain evidence="1 4">SIr-6563</strain>
    </source>
</reference>
<evidence type="ECO:0008006" key="5">
    <source>
        <dbReference type="Google" id="ProtNLM"/>
    </source>
</evidence>
<protein>
    <recommendedName>
        <fullName evidence="5">Fis family transcriptional regulator</fullName>
    </recommendedName>
</protein>
<dbReference type="AlphaFoldDB" id="A0AAQ1GFS2"/>
<dbReference type="Proteomes" id="UP000183529">
    <property type="component" value="Unassembled WGS sequence"/>
</dbReference>
<evidence type="ECO:0000313" key="3">
    <source>
        <dbReference type="Proteomes" id="UP000183529"/>
    </source>
</evidence>
<organism evidence="2 3">
    <name type="scientific">Paraburkholderia tropica</name>
    <dbReference type="NCBI Taxonomy" id="92647"/>
    <lineage>
        <taxon>Bacteria</taxon>
        <taxon>Pseudomonadati</taxon>
        <taxon>Pseudomonadota</taxon>
        <taxon>Betaproteobacteria</taxon>
        <taxon>Burkholderiales</taxon>
        <taxon>Burkholderiaceae</taxon>
        <taxon>Paraburkholderia</taxon>
    </lineage>
</organism>
<sequence length="152" mass="16868">MSRSKNVSTAPLPSASPQFLQRPLDEKTATEMALAHHLTFAACKSWAGTTRLVSELVRMVYLTFYVQCEGYGDTEIAQFANAEAALETCILRAGDDETCRISPVESALVEPILQQADTQLFLAPRQALIEAYQRLDRFLRSSNESPLPQLSM</sequence>
<accession>A0AAQ1GFS2</accession>
<evidence type="ECO:0000313" key="1">
    <source>
        <dbReference type="EMBL" id="PXX17014.1"/>
    </source>
</evidence>
<evidence type="ECO:0000313" key="4">
    <source>
        <dbReference type="Proteomes" id="UP000247515"/>
    </source>
</evidence>
<dbReference type="EMBL" id="FNZM01000007">
    <property type="protein sequence ID" value="SEJ67119.1"/>
    <property type="molecule type" value="Genomic_DNA"/>
</dbReference>
<comment type="caution">
    <text evidence="2">The sequence shown here is derived from an EMBL/GenBank/DDBJ whole genome shotgun (WGS) entry which is preliminary data.</text>
</comment>
<reference evidence="2 3" key="1">
    <citation type="submission" date="2016-10" db="EMBL/GenBank/DDBJ databases">
        <authorList>
            <person name="Varghese N."/>
            <person name="Submissions S."/>
        </authorList>
    </citation>
    <scope>NUCLEOTIDE SEQUENCE [LARGE SCALE GENOMIC DNA]</scope>
    <source>
        <strain evidence="2 3">LMG 22274</strain>
    </source>
</reference>
<evidence type="ECO:0000313" key="2">
    <source>
        <dbReference type="EMBL" id="SEJ67119.1"/>
    </source>
</evidence>
<dbReference type="Proteomes" id="UP000247515">
    <property type="component" value="Unassembled WGS sequence"/>
</dbReference>
<keyword evidence="4" id="KW-1185">Reference proteome</keyword>